<reference evidence="15" key="1">
    <citation type="submission" date="2025-08" db="UniProtKB">
        <authorList>
            <consortium name="Ensembl"/>
        </authorList>
    </citation>
    <scope>IDENTIFICATION</scope>
</reference>
<evidence type="ECO:0000256" key="1">
    <source>
        <dbReference type="ARBA" id="ARBA00004651"/>
    </source>
</evidence>
<feature type="transmembrane region" description="Helical" evidence="13">
    <location>
        <begin position="211"/>
        <end position="239"/>
    </location>
</feature>
<evidence type="ECO:0000256" key="6">
    <source>
        <dbReference type="ARBA" id="ARBA00022989"/>
    </source>
</evidence>
<sequence length="332" mass="37675">MTMENHTMTQSMANTEWENQTYISEFILLGFGNLPQLRLLLFLLFLLIYDLTMAGNVLIILLVLTDHHLHTPMYFFLWNLSFLETCYTSNSLPRMLQSLLTGNRAISACACFIQNYIFGLLAGSESYLLSAMSYDRYLAICKPLHYVSIMNDRFCFPLVAASWISGLLGNSIILYVLSRLVFCGPNKIDHFFCDLIPVIKLSCSDTHLMELIVFLLSSIFSLPPLLLTLSSYLCILSTILQIPSTTGRQKAFSTCSSHLMVVTLFYGTLIIIYMLPDVAALRDLNKVFSLFYTVLTPMANPFIYTLRNKEVNNALSKGVRKLRAFMRENTGT</sequence>
<evidence type="ECO:0000256" key="10">
    <source>
        <dbReference type="ARBA" id="ARBA00023180"/>
    </source>
</evidence>
<dbReference type="Gene3D" id="1.20.1070.10">
    <property type="entry name" value="Rhodopsin 7-helix transmembrane proteins"/>
    <property type="match status" value="1"/>
</dbReference>
<evidence type="ECO:0000256" key="5">
    <source>
        <dbReference type="ARBA" id="ARBA00022725"/>
    </source>
</evidence>
<comment type="similarity">
    <text evidence="12">Belongs to the G-protein coupled receptor 1 family.</text>
</comment>
<dbReference type="PANTHER" id="PTHR26452">
    <property type="entry name" value="OLFACTORY RECEPTOR"/>
    <property type="match status" value="1"/>
</dbReference>
<dbReference type="OMA" id="ANTEWEN"/>
<evidence type="ECO:0000256" key="7">
    <source>
        <dbReference type="ARBA" id="ARBA00023040"/>
    </source>
</evidence>
<dbReference type="FunFam" id="1.20.1070.10:FF:000010">
    <property type="entry name" value="Olfactory receptor"/>
    <property type="match status" value="1"/>
</dbReference>
<comment type="subcellular location">
    <subcellularLocation>
        <location evidence="1 13">Cell membrane</location>
        <topology evidence="1 13">Multi-pass membrane protein</topology>
    </subcellularLocation>
</comment>
<dbReference type="InterPro" id="IPR000725">
    <property type="entry name" value="Olfact_rcpt"/>
</dbReference>
<gene>
    <name evidence="15" type="primary">LOC116821997</name>
</gene>
<dbReference type="PRINTS" id="PR00245">
    <property type="entry name" value="OLFACTORYR"/>
</dbReference>
<dbReference type="GeneTree" id="ENSGT01150000286990"/>
<evidence type="ECO:0000256" key="3">
    <source>
        <dbReference type="ARBA" id="ARBA00022606"/>
    </source>
</evidence>
<evidence type="ECO:0000256" key="2">
    <source>
        <dbReference type="ARBA" id="ARBA00022475"/>
    </source>
</evidence>
<feature type="domain" description="G-protein coupled receptors family 1 profile" evidence="14">
    <location>
        <begin position="55"/>
        <end position="304"/>
    </location>
</feature>
<evidence type="ECO:0000256" key="4">
    <source>
        <dbReference type="ARBA" id="ARBA00022692"/>
    </source>
</evidence>
<dbReference type="InterPro" id="IPR050516">
    <property type="entry name" value="Olfactory_GPCR"/>
</dbReference>
<evidence type="ECO:0000256" key="13">
    <source>
        <dbReference type="RuleBase" id="RU363047"/>
    </source>
</evidence>
<keyword evidence="11 12" id="KW-0807">Transducer</keyword>
<keyword evidence="5 13" id="KW-0552">Olfaction</keyword>
<dbReference type="SUPFAM" id="SSF81321">
    <property type="entry name" value="Family A G protein-coupled receptor-like"/>
    <property type="match status" value="1"/>
</dbReference>
<keyword evidence="4 12" id="KW-0812">Transmembrane</keyword>
<feature type="transmembrane region" description="Helical" evidence="13">
    <location>
        <begin position="39"/>
        <end position="64"/>
    </location>
</feature>
<evidence type="ECO:0000313" key="16">
    <source>
        <dbReference type="Proteomes" id="UP000694404"/>
    </source>
</evidence>
<evidence type="ECO:0000259" key="14">
    <source>
        <dbReference type="PROSITE" id="PS50262"/>
    </source>
</evidence>
<feature type="transmembrane region" description="Helical" evidence="13">
    <location>
        <begin position="154"/>
        <end position="177"/>
    </location>
</feature>
<dbReference type="GO" id="GO:0005886">
    <property type="term" value="C:plasma membrane"/>
    <property type="evidence" value="ECO:0007669"/>
    <property type="project" value="UniProtKB-SubCell"/>
</dbReference>
<keyword evidence="6 13" id="KW-1133">Transmembrane helix</keyword>
<evidence type="ECO:0000256" key="11">
    <source>
        <dbReference type="ARBA" id="ARBA00023224"/>
    </source>
</evidence>
<dbReference type="Ensembl" id="ENSCABT00000026392.1">
    <property type="protein sequence ID" value="ENSCABP00000024092.1"/>
    <property type="gene ID" value="ENSCABG00000017742.1"/>
</dbReference>
<organism evidence="15 16">
    <name type="scientific">Chelonoidis abingdonii</name>
    <name type="common">Abingdon island giant tortoise</name>
    <name type="synonym">Testudo abingdonii</name>
    <dbReference type="NCBI Taxonomy" id="106734"/>
    <lineage>
        <taxon>Eukaryota</taxon>
        <taxon>Metazoa</taxon>
        <taxon>Chordata</taxon>
        <taxon>Craniata</taxon>
        <taxon>Vertebrata</taxon>
        <taxon>Euteleostomi</taxon>
        <taxon>Archelosauria</taxon>
        <taxon>Testudinata</taxon>
        <taxon>Testudines</taxon>
        <taxon>Cryptodira</taxon>
        <taxon>Durocryptodira</taxon>
        <taxon>Testudinoidea</taxon>
        <taxon>Testudinidae</taxon>
        <taxon>Chelonoidis</taxon>
    </lineage>
</organism>
<keyword evidence="7 12" id="KW-0297">G-protein coupled receptor</keyword>
<reference evidence="15" key="2">
    <citation type="submission" date="2025-09" db="UniProtKB">
        <authorList>
            <consortium name="Ensembl"/>
        </authorList>
    </citation>
    <scope>IDENTIFICATION</scope>
</reference>
<accession>A0A8C0QJV4</accession>
<keyword evidence="3 13" id="KW-0716">Sensory transduction</keyword>
<keyword evidence="10" id="KW-0325">Glycoprotein</keyword>
<dbReference type="InterPro" id="IPR017452">
    <property type="entry name" value="GPCR_Rhodpsn_7TM"/>
</dbReference>
<dbReference type="AlphaFoldDB" id="A0A8C0QJV4"/>
<dbReference type="InterPro" id="IPR000276">
    <property type="entry name" value="GPCR_Rhodpsn"/>
</dbReference>
<evidence type="ECO:0000256" key="9">
    <source>
        <dbReference type="ARBA" id="ARBA00023170"/>
    </source>
</evidence>
<dbReference type="GO" id="GO:0004984">
    <property type="term" value="F:olfactory receptor activity"/>
    <property type="evidence" value="ECO:0007669"/>
    <property type="project" value="InterPro"/>
</dbReference>
<dbReference type="PRINTS" id="PR00237">
    <property type="entry name" value="GPCRRHODOPSN"/>
</dbReference>
<evidence type="ECO:0000256" key="12">
    <source>
        <dbReference type="RuleBase" id="RU000688"/>
    </source>
</evidence>
<feature type="transmembrane region" description="Helical" evidence="13">
    <location>
        <begin position="287"/>
        <end position="306"/>
    </location>
</feature>
<keyword evidence="8 13" id="KW-0472">Membrane</keyword>
<dbReference type="Proteomes" id="UP000694404">
    <property type="component" value="Unplaced"/>
</dbReference>
<dbReference type="Pfam" id="PF13853">
    <property type="entry name" value="7tm_4"/>
    <property type="match status" value="1"/>
</dbReference>
<evidence type="ECO:0000313" key="15">
    <source>
        <dbReference type="Ensembl" id="ENSCABP00000024092.1"/>
    </source>
</evidence>
<dbReference type="CDD" id="cd15911">
    <property type="entry name" value="7tmA_OR11A-like"/>
    <property type="match status" value="1"/>
</dbReference>
<protein>
    <recommendedName>
        <fullName evidence="13">Olfactory receptor</fullName>
    </recommendedName>
</protein>
<evidence type="ECO:0000256" key="8">
    <source>
        <dbReference type="ARBA" id="ARBA00023136"/>
    </source>
</evidence>
<keyword evidence="2 13" id="KW-1003">Cell membrane</keyword>
<dbReference type="GO" id="GO:0004930">
    <property type="term" value="F:G protein-coupled receptor activity"/>
    <property type="evidence" value="ECO:0007669"/>
    <property type="project" value="UniProtKB-KW"/>
</dbReference>
<dbReference type="PROSITE" id="PS50262">
    <property type="entry name" value="G_PROTEIN_RECEP_F1_2"/>
    <property type="match status" value="1"/>
</dbReference>
<keyword evidence="16" id="KW-1185">Reference proteome</keyword>
<keyword evidence="9 12" id="KW-0675">Receptor</keyword>
<proteinExistence type="inferred from homology"/>
<feature type="transmembrane region" description="Helical" evidence="13">
    <location>
        <begin position="251"/>
        <end position="275"/>
    </location>
</feature>
<name>A0A8C0QJV4_CHEAB</name>
<dbReference type="PROSITE" id="PS00237">
    <property type="entry name" value="G_PROTEIN_RECEP_F1_1"/>
    <property type="match status" value="1"/>
</dbReference>